<accession>F5Z5L2</accession>
<evidence type="ECO:0000256" key="2">
    <source>
        <dbReference type="PROSITE-ProRule" id="PRU00252"/>
    </source>
</evidence>
<dbReference type="InterPro" id="IPR012340">
    <property type="entry name" value="NA-bd_OB-fold"/>
</dbReference>
<evidence type="ECO:0000256" key="3">
    <source>
        <dbReference type="RuleBase" id="RU000524"/>
    </source>
</evidence>
<dbReference type="OrthoDB" id="9809878at2"/>
<dbReference type="eggNOG" id="COG0629">
    <property type="taxonomic scope" value="Bacteria"/>
</dbReference>
<evidence type="ECO:0000256" key="4">
    <source>
        <dbReference type="SAM" id="MobiDB-lite"/>
    </source>
</evidence>
<keyword evidence="1 2" id="KW-0238">DNA-binding</keyword>
<dbReference type="InterPro" id="IPR000424">
    <property type="entry name" value="Primosome_PriB/ssb"/>
</dbReference>
<gene>
    <name evidence="5" type="ordered locus">ambt_17575</name>
</gene>
<dbReference type="AlphaFoldDB" id="F5Z5L2"/>
<dbReference type="InterPro" id="IPR011344">
    <property type="entry name" value="ssDNA-bd"/>
</dbReference>
<feature type="region of interest" description="Disordered" evidence="4">
    <location>
        <begin position="112"/>
        <end position="173"/>
    </location>
</feature>
<dbReference type="Gene3D" id="2.40.50.140">
    <property type="entry name" value="Nucleic acid-binding proteins"/>
    <property type="match status" value="1"/>
</dbReference>
<dbReference type="GO" id="GO:0006260">
    <property type="term" value="P:DNA replication"/>
    <property type="evidence" value="ECO:0007669"/>
    <property type="project" value="InterPro"/>
</dbReference>
<dbReference type="HOGENOM" id="CLU_1544427_0_0_6"/>
<organism evidence="5 6">
    <name type="scientific">Alteromonas naphthalenivorans</name>
    <dbReference type="NCBI Taxonomy" id="715451"/>
    <lineage>
        <taxon>Bacteria</taxon>
        <taxon>Pseudomonadati</taxon>
        <taxon>Pseudomonadota</taxon>
        <taxon>Gammaproteobacteria</taxon>
        <taxon>Alteromonadales</taxon>
        <taxon>Alteromonadaceae</taxon>
        <taxon>Alteromonas/Salinimonas group</taxon>
        <taxon>Alteromonas</taxon>
    </lineage>
</organism>
<dbReference type="SUPFAM" id="SSF50249">
    <property type="entry name" value="Nucleic acid-binding proteins"/>
    <property type="match status" value="1"/>
</dbReference>
<dbReference type="EMBL" id="CP002339">
    <property type="protein sequence ID" value="AEF05017.1"/>
    <property type="molecule type" value="Genomic_DNA"/>
</dbReference>
<name>F5Z5L2_ALTNA</name>
<evidence type="ECO:0000313" key="6">
    <source>
        <dbReference type="Proteomes" id="UP000000683"/>
    </source>
</evidence>
<dbReference type="Proteomes" id="UP000000683">
    <property type="component" value="Chromosome"/>
</dbReference>
<dbReference type="Pfam" id="PF00436">
    <property type="entry name" value="SSB"/>
    <property type="match status" value="1"/>
</dbReference>
<feature type="compositionally biased region" description="Low complexity" evidence="4">
    <location>
        <begin position="115"/>
        <end position="166"/>
    </location>
</feature>
<evidence type="ECO:0000313" key="5">
    <source>
        <dbReference type="EMBL" id="AEF05017.1"/>
    </source>
</evidence>
<proteinExistence type="predicted"/>
<dbReference type="RefSeq" id="WP_013785936.1">
    <property type="nucleotide sequence ID" value="NC_015554.1"/>
</dbReference>
<dbReference type="CDD" id="cd04496">
    <property type="entry name" value="SSB_OBF"/>
    <property type="match status" value="1"/>
</dbReference>
<sequence length="173" mass="19407">MSQGFFEVKAKANIGSIEVNTLPSGDLVANLSLAATKKYKDNQGQQQEKTTWISATAYRRTAELLDMLAQQGTEIFVTGSLVEDKWVDQNNQNRSKVGIVIDTFDVLRRGKEHQNAQNNANYNQSNGQGYNQAPNQGYNNQGYQQPNNRRNNAQGGYQQQGNYQRQPMSQRAS</sequence>
<dbReference type="KEGG" id="alt:ambt_17575"/>
<evidence type="ECO:0000256" key="1">
    <source>
        <dbReference type="ARBA" id="ARBA00023125"/>
    </source>
</evidence>
<keyword evidence="6" id="KW-1185">Reference proteome</keyword>
<reference evidence="5 6" key="1">
    <citation type="journal article" date="2011" name="J. Bacteriol.">
        <title>Complete genome sequence of the polycyclic aromatic hydrocarbon-degrading bacterium Alteromonas sp. strain SN2.</title>
        <authorList>
            <person name="Jin H.M."/>
            <person name="Jeong H."/>
            <person name="Moon E.J."/>
            <person name="Math R.K."/>
            <person name="Lee K."/>
            <person name="Kim H.J."/>
            <person name="Jeon C.O."/>
            <person name="Oh T.K."/>
            <person name="Kim J.F."/>
        </authorList>
    </citation>
    <scope>NUCLEOTIDE SEQUENCE [LARGE SCALE GENOMIC DNA]</scope>
    <source>
        <strain evidence="6">JCM 17741 / KACC 18427 / KCTC 11700BP / SN2</strain>
    </source>
</reference>
<dbReference type="PROSITE" id="PS50935">
    <property type="entry name" value="SSB"/>
    <property type="match status" value="1"/>
</dbReference>
<dbReference type="GO" id="GO:0003697">
    <property type="term" value="F:single-stranded DNA binding"/>
    <property type="evidence" value="ECO:0007669"/>
    <property type="project" value="InterPro"/>
</dbReference>
<protein>
    <recommendedName>
        <fullName evidence="3">Single-stranded DNA-binding protein</fullName>
    </recommendedName>
</protein>
<dbReference type="NCBIfam" id="TIGR00621">
    <property type="entry name" value="ssb"/>
    <property type="match status" value="1"/>
</dbReference>